<reference evidence="3" key="1">
    <citation type="submission" date="2006-01" db="EMBL/GenBank/DDBJ databases">
        <title>Complete sequence of Novosphingobium aromaticivorans DSM 12444.</title>
        <authorList>
            <consortium name="US DOE Joint Genome Institute"/>
            <person name="Copeland A."/>
            <person name="Lucas S."/>
            <person name="Lapidus A."/>
            <person name="Barry K."/>
            <person name="Detter J.C."/>
            <person name="Glavina T."/>
            <person name="Hammon N."/>
            <person name="Israni S."/>
            <person name="Pitluck S."/>
            <person name="Chain P."/>
            <person name="Malfatti S."/>
            <person name="Shin M."/>
            <person name="Vergez L."/>
            <person name="Schmutz J."/>
            <person name="Larimer F."/>
            <person name="Land M."/>
            <person name="Kyrpides N."/>
            <person name="Ivanova N."/>
            <person name="Fredrickson J."/>
            <person name="Balkwill D."/>
            <person name="Romine M.F."/>
            <person name="Richardson P."/>
        </authorList>
    </citation>
    <scope>NUCLEOTIDE SEQUENCE [LARGE SCALE GENOMIC DNA]</scope>
    <source>
        <strain evidence="3">ATCC 700278 / DSM 12444 / CCUG 56034 / CIP 105152 / NBRC 16084 / F199</strain>
    </source>
</reference>
<protein>
    <recommendedName>
        <fullName evidence="4">Lipoprotein</fullName>
    </recommendedName>
</protein>
<evidence type="ECO:0000313" key="3">
    <source>
        <dbReference type="Proteomes" id="UP000009134"/>
    </source>
</evidence>
<proteinExistence type="predicted"/>
<gene>
    <name evidence="2" type="ordered locus">Saro_0093</name>
</gene>
<sequence>MNFRSICLAACLPLPLLVAGCNRKADEGKAAAGAEVLPGSISDAMIDLDTSTASPPLAPVKAQGSRKAEGASASEAAEEPAATPATPAASASASAPASGSAE</sequence>
<feature type="compositionally biased region" description="Low complexity" evidence="1">
    <location>
        <begin position="70"/>
        <end position="102"/>
    </location>
</feature>
<organism evidence="2 3">
    <name type="scientific">Novosphingobium aromaticivorans (strain ATCC 700278 / DSM 12444 / CCUG 56034 / CIP 105152 / NBRC 16084 / F199)</name>
    <dbReference type="NCBI Taxonomy" id="279238"/>
    <lineage>
        <taxon>Bacteria</taxon>
        <taxon>Pseudomonadati</taxon>
        <taxon>Pseudomonadota</taxon>
        <taxon>Alphaproteobacteria</taxon>
        <taxon>Sphingomonadales</taxon>
        <taxon>Sphingomonadaceae</taxon>
        <taxon>Novosphingobium</taxon>
    </lineage>
</organism>
<dbReference type="PROSITE" id="PS51257">
    <property type="entry name" value="PROKAR_LIPOPROTEIN"/>
    <property type="match status" value="1"/>
</dbReference>
<evidence type="ECO:0000313" key="2">
    <source>
        <dbReference type="EMBL" id="ABD24542.1"/>
    </source>
</evidence>
<feature type="region of interest" description="Disordered" evidence="1">
    <location>
        <begin position="47"/>
        <end position="102"/>
    </location>
</feature>
<dbReference type="RefSeq" id="WP_011443756.1">
    <property type="nucleotide sequence ID" value="NC_007794.1"/>
</dbReference>
<evidence type="ECO:0008006" key="4">
    <source>
        <dbReference type="Google" id="ProtNLM"/>
    </source>
</evidence>
<evidence type="ECO:0000256" key="1">
    <source>
        <dbReference type="SAM" id="MobiDB-lite"/>
    </source>
</evidence>
<keyword evidence="3" id="KW-1185">Reference proteome</keyword>
<dbReference type="HOGENOM" id="CLU_2274455_0_0_5"/>
<dbReference type="AlphaFoldDB" id="Q2GC81"/>
<dbReference type="EMBL" id="CP000248">
    <property type="protein sequence ID" value="ABD24542.1"/>
    <property type="molecule type" value="Genomic_DNA"/>
</dbReference>
<dbReference type="Proteomes" id="UP000009134">
    <property type="component" value="Chromosome"/>
</dbReference>
<name>Q2GC81_NOVAD</name>
<dbReference type="STRING" id="279238.Saro_0093"/>
<accession>Q2GC81</accession>
<dbReference type="KEGG" id="nar:Saro_0093"/>